<organism evidence="1">
    <name type="scientific">marine sediment metagenome</name>
    <dbReference type="NCBI Taxonomy" id="412755"/>
    <lineage>
        <taxon>unclassified sequences</taxon>
        <taxon>metagenomes</taxon>
        <taxon>ecological metagenomes</taxon>
    </lineage>
</organism>
<gene>
    <name evidence="1" type="ORF">S12H4_40206</name>
</gene>
<protein>
    <submittedName>
        <fullName evidence="1">Uncharacterized protein</fullName>
    </submittedName>
</protein>
<proteinExistence type="predicted"/>
<dbReference type="EMBL" id="BARW01024384">
    <property type="protein sequence ID" value="GAI91221.1"/>
    <property type="molecule type" value="Genomic_DNA"/>
</dbReference>
<comment type="caution">
    <text evidence="1">The sequence shown here is derived from an EMBL/GenBank/DDBJ whole genome shotgun (WGS) entry which is preliminary data.</text>
</comment>
<dbReference type="AlphaFoldDB" id="X1TIN0"/>
<name>X1TIN0_9ZZZZ</name>
<sequence length="112" mass="12304">MGALAEYVEKRWGVPSHSIENPVTPDARAGITQILLNNPDRFEAIVVNYDDKLMRLAPSRDVSAIHGIPLEPEGGFAVITADDDGESVGYEWFIWSELGNDAVIYVLETEAS</sequence>
<reference evidence="1" key="1">
    <citation type="journal article" date="2014" name="Front. Microbiol.">
        <title>High frequency of phylogenetically diverse reductive dehalogenase-homologous genes in deep subseafloor sedimentary metagenomes.</title>
        <authorList>
            <person name="Kawai M."/>
            <person name="Futagami T."/>
            <person name="Toyoda A."/>
            <person name="Takaki Y."/>
            <person name="Nishi S."/>
            <person name="Hori S."/>
            <person name="Arai W."/>
            <person name="Tsubouchi T."/>
            <person name="Morono Y."/>
            <person name="Uchiyama I."/>
            <person name="Ito T."/>
            <person name="Fujiyama A."/>
            <person name="Inagaki F."/>
            <person name="Takami H."/>
        </authorList>
    </citation>
    <scope>NUCLEOTIDE SEQUENCE</scope>
    <source>
        <strain evidence="1">Expedition CK06-06</strain>
    </source>
</reference>
<evidence type="ECO:0000313" key="1">
    <source>
        <dbReference type="EMBL" id="GAI91221.1"/>
    </source>
</evidence>
<accession>X1TIN0</accession>